<feature type="compositionally biased region" description="Acidic residues" evidence="1">
    <location>
        <begin position="140"/>
        <end position="156"/>
    </location>
</feature>
<dbReference type="Proteomes" id="UP000053424">
    <property type="component" value="Unassembled WGS sequence"/>
</dbReference>
<reference evidence="3" key="2">
    <citation type="submission" date="2015-01" db="EMBL/GenBank/DDBJ databases">
        <title>Evolutionary Origins and Diversification of the Mycorrhizal Mutualists.</title>
        <authorList>
            <consortium name="DOE Joint Genome Institute"/>
            <consortium name="Mycorrhizal Genomics Consortium"/>
            <person name="Kohler A."/>
            <person name="Kuo A."/>
            <person name="Nagy L.G."/>
            <person name="Floudas D."/>
            <person name="Copeland A."/>
            <person name="Barry K.W."/>
            <person name="Cichocki N."/>
            <person name="Veneault-Fourrey C."/>
            <person name="LaButti K."/>
            <person name="Lindquist E.A."/>
            <person name="Lipzen A."/>
            <person name="Lundell T."/>
            <person name="Morin E."/>
            <person name="Murat C."/>
            <person name="Riley R."/>
            <person name="Ohm R."/>
            <person name="Sun H."/>
            <person name="Tunlid A."/>
            <person name="Henrissat B."/>
            <person name="Grigoriev I.V."/>
            <person name="Hibbett D.S."/>
            <person name="Martin F."/>
        </authorList>
    </citation>
    <scope>NUCLEOTIDE SEQUENCE [LARGE SCALE GENOMIC DNA]</scope>
    <source>
        <strain evidence="3">h7</strain>
    </source>
</reference>
<proteinExistence type="predicted"/>
<dbReference type="AlphaFoldDB" id="A0A0C3CNL0"/>
<keyword evidence="3" id="KW-1185">Reference proteome</keyword>
<evidence type="ECO:0000313" key="2">
    <source>
        <dbReference type="EMBL" id="KIM45649.1"/>
    </source>
</evidence>
<dbReference type="EMBL" id="KN831772">
    <property type="protein sequence ID" value="KIM45649.1"/>
    <property type="molecule type" value="Genomic_DNA"/>
</dbReference>
<feature type="region of interest" description="Disordered" evidence="1">
    <location>
        <begin position="132"/>
        <end position="235"/>
    </location>
</feature>
<organism evidence="2 3">
    <name type="scientific">Hebeloma cylindrosporum</name>
    <dbReference type="NCBI Taxonomy" id="76867"/>
    <lineage>
        <taxon>Eukaryota</taxon>
        <taxon>Fungi</taxon>
        <taxon>Dikarya</taxon>
        <taxon>Basidiomycota</taxon>
        <taxon>Agaricomycotina</taxon>
        <taxon>Agaricomycetes</taxon>
        <taxon>Agaricomycetidae</taxon>
        <taxon>Agaricales</taxon>
        <taxon>Agaricineae</taxon>
        <taxon>Hymenogastraceae</taxon>
        <taxon>Hebeloma</taxon>
    </lineage>
</organism>
<dbReference type="HOGENOM" id="CLU_980236_0_0_1"/>
<name>A0A0C3CNL0_HEBCY</name>
<evidence type="ECO:0000313" key="3">
    <source>
        <dbReference type="Proteomes" id="UP000053424"/>
    </source>
</evidence>
<gene>
    <name evidence="2" type="ORF">M413DRAFT_24802</name>
</gene>
<dbReference type="STRING" id="686832.A0A0C3CNL0"/>
<reference evidence="2 3" key="1">
    <citation type="submission" date="2014-04" db="EMBL/GenBank/DDBJ databases">
        <authorList>
            <consortium name="DOE Joint Genome Institute"/>
            <person name="Kuo A."/>
            <person name="Gay G."/>
            <person name="Dore J."/>
            <person name="Kohler A."/>
            <person name="Nagy L.G."/>
            <person name="Floudas D."/>
            <person name="Copeland A."/>
            <person name="Barry K.W."/>
            <person name="Cichocki N."/>
            <person name="Veneault-Fourrey C."/>
            <person name="LaButti K."/>
            <person name="Lindquist E.A."/>
            <person name="Lipzen A."/>
            <person name="Lundell T."/>
            <person name="Morin E."/>
            <person name="Murat C."/>
            <person name="Sun H."/>
            <person name="Tunlid A."/>
            <person name="Henrissat B."/>
            <person name="Grigoriev I.V."/>
            <person name="Hibbett D.S."/>
            <person name="Martin F."/>
            <person name="Nordberg H.P."/>
            <person name="Cantor M.N."/>
            <person name="Hua S.X."/>
        </authorList>
    </citation>
    <scope>NUCLEOTIDE SEQUENCE [LARGE SCALE GENOMIC DNA]</scope>
    <source>
        <strain evidence="3">h7</strain>
    </source>
</reference>
<feature type="compositionally biased region" description="Acidic residues" evidence="1">
    <location>
        <begin position="201"/>
        <end position="229"/>
    </location>
</feature>
<protein>
    <submittedName>
        <fullName evidence="2">Uncharacterized protein</fullName>
    </submittedName>
</protein>
<dbReference type="OrthoDB" id="27483at2759"/>
<accession>A0A0C3CNL0</accession>
<evidence type="ECO:0000256" key="1">
    <source>
        <dbReference type="SAM" id="MobiDB-lite"/>
    </source>
</evidence>
<feature type="compositionally biased region" description="Basic and acidic residues" evidence="1">
    <location>
        <begin position="157"/>
        <end position="169"/>
    </location>
</feature>
<sequence length="284" mass="31476">MKSPLCSALTRLSNSPAIPFNATRIAGFRSEPIADISLTVGGEKVGTFGHPNVEKILEKSKPSPFGKGDKTVMDLEYRDGREVEGKEIVIGSKAQRNDLYELIKPHISESLFVDRAVEIELYEGKTVEVDMHTVMRNDDDGVEEEDEEEDDKEDEDGDKKEREGKDEHSNTVGSEGQDNLEKPRKQTSLGFQIAEIADKDAECDDEDAEDDDDEDESEDAEDEDEDYDAYEGLPNGSGLTVLGSLKPLFPLSAADANRDADLEELVVMIKKLHTSKSTKRSCFP</sequence>